<keyword evidence="3" id="KW-1185">Reference proteome</keyword>
<dbReference type="RefSeq" id="WP_186996432.1">
    <property type="nucleotide sequence ID" value="NZ_JACOQK010000001.1"/>
</dbReference>
<feature type="compositionally biased region" description="Basic and acidic residues" evidence="1">
    <location>
        <begin position="10"/>
        <end position="19"/>
    </location>
</feature>
<accession>A0ABR7IQU0</accession>
<protein>
    <submittedName>
        <fullName evidence="2">Uncharacterized protein</fullName>
    </submittedName>
</protein>
<evidence type="ECO:0000313" key="2">
    <source>
        <dbReference type="EMBL" id="MBC5787505.1"/>
    </source>
</evidence>
<feature type="region of interest" description="Disordered" evidence="1">
    <location>
        <begin position="1"/>
        <end position="51"/>
    </location>
</feature>
<organism evidence="2 3">
    <name type="scientific">Clostridium facile</name>
    <dbReference type="NCBI Taxonomy" id="2763035"/>
    <lineage>
        <taxon>Bacteria</taxon>
        <taxon>Bacillati</taxon>
        <taxon>Bacillota</taxon>
        <taxon>Clostridia</taxon>
        <taxon>Eubacteriales</taxon>
        <taxon>Clostridiaceae</taxon>
        <taxon>Clostridium</taxon>
    </lineage>
</organism>
<dbReference type="EMBL" id="JACOQK010000001">
    <property type="protein sequence ID" value="MBC5787505.1"/>
    <property type="molecule type" value="Genomic_DNA"/>
</dbReference>
<feature type="compositionally biased region" description="Low complexity" evidence="1">
    <location>
        <begin position="22"/>
        <end position="41"/>
    </location>
</feature>
<proteinExistence type="predicted"/>
<evidence type="ECO:0000313" key="3">
    <source>
        <dbReference type="Proteomes" id="UP000649151"/>
    </source>
</evidence>
<reference evidence="2 3" key="1">
    <citation type="submission" date="2020-08" db="EMBL/GenBank/DDBJ databases">
        <title>Genome public.</title>
        <authorList>
            <person name="Liu C."/>
            <person name="Sun Q."/>
        </authorList>
    </citation>
    <scope>NUCLEOTIDE SEQUENCE [LARGE SCALE GENOMIC DNA]</scope>
    <source>
        <strain evidence="2 3">NSJ-27</strain>
    </source>
</reference>
<sequence length="138" mass="15218">MVASTSPKAENNHAEKEQQIKPSFPSISNPSSPSVSETTPSQAEPEPEPNFDEAAVINGVINQVSSFMTHIDVAEFGGSNYYIDHYSTDLTEDQIIAKLVSGFQFEHSTGCTYFAIEYLGISTEYSGQPRHVFKCYRA</sequence>
<gene>
    <name evidence="2" type="ORF">H8Z77_05640</name>
</gene>
<dbReference type="Proteomes" id="UP000649151">
    <property type="component" value="Unassembled WGS sequence"/>
</dbReference>
<evidence type="ECO:0000256" key="1">
    <source>
        <dbReference type="SAM" id="MobiDB-lite"/>
    </source>
</evidence>
<comment type="caution">
    <text evidence="2">The sequence shown here is derived from an EMBL/GenBank/DDBJ whole genome shotgun (WGS) entry which is preliminary data.</text>
</comment>
<name>A0ABR7IQU0_9CLOT</name>